<gene>
    <name evidence="2" type="ORF">C8D93_111119</name>
</gene>
<dbReference type="SUPFAM" id="SSF54637">
    <property type="entry name" value="Thioesterase/thiol ester dehydrase-isomerase"/>
    <property type="match status" value="1"/>
</dbReference>
<keyword evidence="3" id="KW-1185">Reference proteome</keyword>
<dbReference type="InterPro" id="IPR012660">
    <property type="entry name" value="YiiD_C"/>
</dbReference>
<protein>
    <submittedName>
        <fullName evidence="2">Thioesterase domain-containing protein</fullName>
    </submittedName>
</protein>
<dbReference type="RefSeq" id="WP_110266492.1">
    <property type="nucleotide sequence ID" value="NZ_CAKZQT010000005.1"/>
</dbReference>
<dbReference type="Pfam" id="PF09500">
    <property type="entry name" value="YiiD_C"/>
    <property type="match status" value="1"/>
</dbReference>
<sequence>MRAAELTDFLRRSIPLTKALDIRVAAAGDGRVRLVAPLEPNLNHHGTAFGGSLATIGILAGWTVLHMSLEDAGLTPSLVVRHVELDYLEPVRGELVAESALPTDVWPRFVDTLRRGRRARIEVESRLQGAGEAVRVRASYVALPPT</sequence>
<comment type="caution">
    <text evidence="2">The sequence shown here is derived from an EMBL/GenBank/DDBJ whole genome shotgun (WGS) entry which is preliminary data.</text>
</comment>
<reference evidence="2 3" key="1">
    <citation type="submission" date="2018-04" db="EMBL/GenBank/DDBJ databases">
        <title>Genomic Encyclopedia of Type Strains, Phase IV (KMG-IV): sequencing the most valuable type-strain genomes for metagenomic binning, comparative biology and taxonomic classification.</title>
        <authorList>
            <person name="Goeker M."/>
        </authorList>
    </citation>
    <scope>NUCLEOTIDE SEQUENCE [LARGE SCALE GENOMIC DNA]</scope>
    <source>
        <strain evidence="2 3">DSM 104150</strain>
    </source>
</reference>
<name>A0A318E841_9GAMM</name>
<dbReference type="AlphaFoldDB" id="A0A318E841"/>
<dbReference type="Gene3D" id="3.10.129.10">
    <property type="entry name" value="Hotdog Thioesterase"/>
    <property type="match status" value="1"/>
</dbReference>
<evidence type="ECO:0000259" key="1">
    <source>
        <dbReference type="Pfam" id="PF09500"/>
    </source>
</evidence>
<dbReference type="EMBL" id="QICN01000011">
    <property type="protein sequence ID" value="PXV64947.1"/>
    <property type="molecule type" value="Genomic_DNA"/>
</dbReference>
<evidence type="ECO:0000313" key="2">
    <source>
        <dbReference type="EMBL" id="PXV64947.1"/>
    </source>
</evidence>
<feature type="domain" description="Thioesterase putative" evidence="1">
    <location>
        <begin position="4"/>
        <end position="143"/>
    </location>
</feature>
<organism evidence="2 3">
    <name type="scientific">Sinimarinibacterium flocculans</name>
    <dbReference type="NCBI Taxonomy" id="985250"/>
    <lineage>
        <taxon>Bacteria</taxon>
        <taxon>Pseudomonadati</taxon>
        <taxon>Pseudomonadota</taxon>
        <taxon>Gammaproteobacteria</taxon>
        <taxon>Nevskiales</taxon>
        <taxon>Nevskiaceae</taxon>
        <taxon>Sinimarinibacterium</taxon>
    </lineage>
</organism>
<dbReference type="Proteomes" id="UP000248330">
    <property type="component" value="Unassembled WGS sequence"/>
</dbReference>
<dbReference type="InterPro" id="IPR029069">
    <property type="entry name" value="HotDog_dom_sf"/>
</dbReference>
<proteinExistence type="predicted"/>
<evidence type="ECO:0000313" key="3">
    <source>
        <dbReference type="Proteomes" id="UP000248330"/>
    </source>
</evidence>
<accession>A0A318E841</accession>
<dbReference type="NCBIfam" id="TIGR02447">
    <property type="entry name" value="yiiD_Cterm"/>
    <property type="match status" value="1"/>
</dbReference>
<dbReference type="OrthoDB" id="572024at2"/>